<keyword evidence="2 4" id="KW-0032">Aminotransferase</keyword>
<dbReference type="Gene3D" id="3.90.1150.10">
    <property type="entry name" value="Aspartate Aminotransferase, domain 1"/>
    <property type="match status" value="1"/>
</dbReference>
<dbReference type="CDD" id="cd00609">
    <property type="entry name" value="AAT_like"/>
    <property type="match status" value="1"/>
</dbReference>
<keyword evidence="3 4" id="KW-0808">Transferase</keyword>
<dbReference type="NCBIfam" id="NF006756">
    <property type="entry name" value="PRK09276.1"/>
    <property type="match status" value="1"/>
</dbReference>
<comment type="caution">
    <text evidence="6">The sequence shown here is derived from an EMBL/GenBank/DDBJ whole genome shotgun (WGS) entry which is preliminary data.</text>
</comment>
<comment type="cofactor">
    <cofactor evidence="1 4">
        <name>pyridoxal 5'-phosphate</name>
        <dbReference type="ChEBI" id="CHEBI:597326"/>
    </cofactor>
</comment>
<dbReference type="GO" id="GO:0008483">
    <property type="term" value="F:transaminase activity"/>
    <property type="evidence" value="ECO:0007669"/>
    <property type="project" value="UniProtKB-KW"/>
</dbReference>
<evidence type="ECO:0000259" key="5">
    <source>
        <dbReference type="Pfam" id="PF00155"/>
    </source>
</evidence>
<dbReference type="EC" id="2.6.1.-" evidence="4"/>
<evidence type="ECO:0000256" key="3">
    <source>
        <dbReference type="ARBA" id="ARBA00022679"/>
    </source>
</evidence>
<dbReference type="PANTHER" id="PTHR42832:SF3">
    <property type="entry name" value="L-GLUTAMINE--4-(METHYLSULFANYL)-2-OXOBUTANOATE AMINOTRANSFERASE"/>
    <property type="match status" value="1"/>
</dbReference>
<keyword evidence="7" id="KW-1185">Reference proteome</keyword>
<organism evidence="6 7">
    <name type="scientific">Virgibacillus indicus</name>
    <dbReference type="NCBI Taxonomy" id="2024554"/>
    <lineage>
        <taxon>Bacteria</taxon>
        <taxon>Bacillati</taxon>
        <taxon>Bacillota</taxon>
        <taxon>Bacilli</taxon>
        <taxon>Bacillales</taxon>
        <taxon>Bacillaceae</taxon>
        <taxon>Virgibacillus</taxon>
    </lineage>
</organism>
<dbReference type="InterPro" id="IPR015421">
    <property type="entry name" value="PyrdxlP-dep_Trfase_major"/>
</dbReference>
<dbReference type="EMBL" id="NPMS01000008">
    <property type="protein sequence ID" value="OZU87723.1"/>
    <property type="molecule type" value="Genomic_DNA"/>
</dbReference>
<proteinExistence type="inferred from homology"/>
<dbReference type="Pfam" id="PF00155">
    <property type="entry name" value="Aminotran_1_2"/>
    <property type="match status" value="1"/>
</dbReference>
<name>A0A265N6W3_9BACI</name>
<dbReference type="GO" id="GO:0030170">
    <property type="term" value="F:pyridoxal phosphate binding"/>
    <property type="evidence" value="ECO:0007669"/>
    <property type="project" value="InterPro"/>
</dbReference>
<reference evidence="6 7" key="1">
    <citation type="submission" date="2017-08" db="EMBL/GenBank/DDBJ databases">
        <title>Virgibacillus indicus sp. nov. and Virgibacillus profoundi sp. nov, two moderately halophilic bacteria isolated from marine sediment by using the Microfluidic Streak Plate.</title>
        <authorList>
            <person name="Xu B."/>
            <person name="Hu B."/>
            <person name="Wang J."/>
            <person name="Zhu Y."/>
            <person name="Huang L."/>
            <person name="Du W."/>
            <person name="Huang Y."/>
        </authorList>
    </citation>
    <scope>NUCLEOTIDE SEQUENCE [LARGE SCALE GENOMIC DNA]</scope>
    <source>
        <strain evidence="6 7">IO3-P2-C2</strain>
    </source>
</reference>
<dbReference type="SUPFAM" id="SSF53383">
    <property type="entry name" value="PLP-dependent transferases"/>
    <property type="match status" value="1"/>
</dbReference>
<evidence type="ECO:0000256" key="2">
    <source>
        <dbReference type="ARBA" id="ARBA00022576"/>
    </source>
</evidence>
<dbReference type="InterPro" id="IPR004838">
    <property type="entry name" value="NHTrfase_class1_PyrdxlP-BS"/>
</dbReference>
<dbReference type="InterPro" id="IPR015424">
    <property type="entry name" value="PyrdxlP-dep_Trfase"/>
</dbReference>
<dbReference type="PANTHER" id="PTHR42832">
    <property type="entry name" value="AMINO ACID AMINOTRANSFERASE"/>
    <property type="match status" value="1"/>
</dbReference>
<evidence type="ECO:0000256" key="1">
    <source>
        <dbReference type="ARBA" id="ARBA00001933"/>
    </source>
</evidence>
<protein>
    <recommendedName>
        <fullName evidence="4">Aminotransferase</fullName>
        <ecNumber evidence="4">2.6.1.-</ecNumber>
    </recommendedName>
</protein>
<gene>
    <name evidence="6" type="ORF">CIL03_15265</name>
</gene>
<dbReference type="AlphaFoldDB" id="A0A265N6W3"/>
<accession>A0A265N6W3</accession>
<comment type="similarity">
    <text evidence="4">Belongs to the class-I pyridoxal-phosphate-dependent aminotransferase family.</text>
</comment>
<dbReference type="InterPro" id="IPR004839">
    <property type="entry name" value="Aminotransferase_I/II_large"/>
</dbReference>
<dbReference type="OrthoDB" id="9802328at2"/>
<sequence length="394" mass="43383">MTFVSDKVKNLPPYLFSEFQRKKKELENKGVDVIDLGIGAPDLPTPDFIIDAMMEEAKISENHRYSTYSGCIEFKEAVADFYKKNYDVELDPEQEILTLIGSKEGIANLIQAVINPGDTVLVPDPGYPVYRNGVHLAGGVSVSLPLDKENGYVPLYDNLSEAEINRSKLMFLNYPGNPTSATVELDTFLEAISFAEENNLLLANDAAYDLLTFDDYKSPSVLQVPNAKDFAVEFGSLSKSFNMTGWRIGYVVGNKEVIRALGTLKSNLDTSQFLPIQKAAAVALKSDLSAVKANNRIYKKRMEKMHQALLEIGIAAEKPKGTIFLWAKVPDGFSSIEFANELLEEAGIIVTPGTGFGPTGEGYFRIALSVTTERIDEVISRLKQLKLKASAGEI</sequence>
<evidence type="ECO:0000313" key="6">
    <source>
        <dbReference type="EMBL" id="OZU87723.1"/>
    </source>
</evidence>
<dbReference type="Gene3D" id="3.40.640.10">
    <property type="entry name" value="Type I PLP-dependent aspartate aminotransferase-like (Major domain)"/>
    <property type="match status" value="1"/>
</dbReference>
<evidence type="ECO:0000256" key="4">
    <source>
        <dbReference type="RuleBase" id="RU000481"/>
    </source>
</evidence>
<dbReference type="Proteomes" id="UP000216498">
    <property type="component" value="Unassembled WGS sequence"/>
</dbReference>
<dbReference type="InterPro" id="IPR015422">
    <property type="entry name" value="PyrdxlP-dep_Trfase_small"/>
</dbReference>
<dbReference type="InterPro" id="IPR050881">
    <property type="entry name" value="LL-DAP_aminotransferase"/>
</dbReference>
<feature type="domain" description="Aminotransferase class I/classII large" evidence="5">
    <location>
        <begin position="32"/>
        <end position="382"/>
    </location>
</feature>
<evidence type="ECO:0000313" key="7">
    <source>
        <dbReference type="Proteomes" id="UP000216498"/>
    </source>
</evidence>
<dbReference type="PROSITE" id="PS00105">
    <property type="entry name" value="AA_TRANSFER_CLASS_1"/>
    <property type="match status" value="1"/>
</dbReference>
<dbReference type="RefSeq" id="WP_094886751.1">
    <property type="nucleotide sequence ID" value="NZ_NPMS01000008.1"/>
</dbReference>